<proteinExistence type="predicted"/>
<dbReference type="AlphaFoldDB" id="X1LR86"/>
<organism evidence="1">
    <name type="scientific">marine sediment metagenome</name>
    <dbReference type="NCBI Taxonomy" id="412755"/>
    <lineage>
        <taxon>unclassified sequences</taxon>
        <taxon>metagenomes</taxon>
        <taxon>ecological metagenomes</taxon>
    </lineage>
</organism>
<gene>
    <name evidence="1" type="ORF">S06H3_23542</name>
</gene>
<accession>X1LR86</accession>
<comment type="caution">
    <text evidence="1">The sequence shown here is derived from an EMBL/GenBank/DDBJ whole genome shotgun (WGS) entry which is preliminary data.</text>
</comment>
<protein>
    <submittedName>
        <fullName evidence="1">Uncharacterized protein</fullName>
    </submittedName>
</protein>
<name>X1LR86_9ZZZZ</name>
<sequence>MGIKTFVLTTEGDFGQSNRTWILRGIFNADGIEDPIAHEFIPGEASFVPTAGVDGWTEPVYFFDDRISLGGYFSTPGGKSVAYAFT</sequence>
<evidence type="ECO:0000313" key="1">
    <source>
        <dbReference type="EMBL" id="GAI08326.1"/>
    </source>
</evidence>
<feature type="non-terminal residue" evidence="1">
    <location>
        <position position="86"/>
    </location>
</feature>
<reference evidence="1" key="1">
    <citation type="journal article" date="2014" name="Front. Microbiol.">
        <title>High frequency of phylogenetically diverse reductive dehalogenase-homologous genes in deep subseafloor sedimentary metagenomes.</title>
        <authorList>
            <person name="Kawai M."/>
            <person name="Futagami T."/>
            <person name="Toyoda A."/>
            <person name="Takaki Y."/>
            <person name="Nishi S."/>
            <person name="Hori S."/>
            <person name="Arai W."/>
            <person name="Tsubouchi T."/>
            <person name="Morono Y."/>
            <person name="Uchiyama I."/>
            <person name="Ito T."/>
            <person name="Fujiyama A."/>
            <person name="Inagaki F."/>
            <person name="Takami H."/>
        </authorList>
    </citation>
    <scope>NUCLEOTIDE SEQUENCE</scope>
    <source>
        <strain evidence="1">Expedition CK06-06</strain>
    </source>
</reference>
<dbReference type="EMBL" id="BARV01012818">
    <property type="protein sequence ID" value="GAI08326.1"/>
    <property type="molecule type" value="Genomic_DNA"/>
</dbReference>